<sequence>MIRFIAYALLILCAILAKRVFRFFHVPHHPSEPPLLAQPFPLLGHLFGMLRHGSYYYSIVSKYTQAPIFTLRVPGAKIYVVKSPRLASQVDRNPKDISFSPYAVIFAERILMSSTKGLKALRVNLYEEGCWGCLSETRKVMHDTMSPGNDLEILAKDIAKNMWPHLSSLDAIPNTGRVRLHEWLSHLICQSTSDAVWGPKNPFKDPAVEKGFWAIKEQFAYLGLNFFPSVTARKGFYGREDLFNGFRKYYAENGQEDASPLVQARFKVNKKYDISMDDIAKYDLSVCLGVLINSTVSAFWCLYDLYSRPELLEEVRRGISDAVGSSSSTNGPVHVDIEEVSTQYLKLEAIVREILRRKAFNVSGRVILNDTALDGGYLLKKDSLLLVPSAELHENSEVWGKSAKEFDPDRFLRGSGFGAGVPASSHRTFGGGSSLCPGRHIFMKEVMVLLIIMVLRYDVRPVSGKWEDIEGRAHISASILAPTKDVEVMVYERKGGEEARWKFFWAGTELGESP</sequence>
<evidence type="ECO:0000313" key="2">
    <source>
        <dbReference type="Proteomes" id="UP000799755"/>
    </source>
</evidence>
<accession>A0ACB6QW07</accession>
<name>A0ACB6QW07_9PLEO</name>
<protein>
    <submittedName>
        <fullName evidence="1">Cytochrome P450</fullName>
    </submittedName>
</protein>
<keyword evidence="2" id="KW-1185">Reference proteome</keyword>
<comment type="caution">
    <text evidence="1">The sequence shown here is derived from an EMBL/GenBank/DDBJ whole genome shotgun (WGS) entry which is preliminary data.</text>
</comment>
<dbReference type="EMBL" id="MU003508">
    <property type="protein sequence ID" value="KAF2470376.1"/>
    <property type="molecule type" value="Genomic_DNA"/>
</dbReference>
<evidence type="ECO:0000313" key="1">
    <source>
        <dbReference type="EMBL" id="KAF2470376.1"/>
    </source>
</evidence>
<reference evidence="1" key="1">
    <citation type="journal article" date="2020" name="Stud. Mycol.">
        <title>101 Dothideomycetes genomes: a test case for predicting lifestyles and emergence of pathogens.</title>
        <authorList>
            <person name="Haridas S."/>
            <person name="Albert R."/>
            <person name="Binder M."/>
            <person name="Bloem J."/>
            <person name="Labutti K."/>
            <person name="Salamov A."/>
            <person name="Andreopoulos B."/>
            <person name="Baker S."/>
            <person name="Barry K."/>
            <person name="Bills G."/>
            <person name="Bluhm B."/>
            <person name="Cannon C."/>
            <person name="Castanera R."/>
            <person name="Culley D."/>
            <person name="Daum C."/>
            <person name="Ezra D."/>
            <person name="Gonzalez J."/>
            <person name="Henrissat B."/>
            <person name="Kuo A."/>
            <person name="Liang C."/>
            <person name="Lipzen A."/>
            <person name="Lutzoni F."/>
            <person name="Magnuson J."/>
            <person name="Mondo S."/>
            <person name="Nolan M."/>
            <person name="Ohm R."/>
            <person name="Pangilinan J."/>
            <person name="Park H.-J."/>
            <person name="Ramirez L."/>
            <person name="Alfaro M."/>
            <person name="Sun H."/>
            <person name="Tritt A."/>
            <person name="Yoshinaga Y."/>
            <person name="Zwiers L.-H."/>
            <person name="Turgeon B."/>
            <person name="Goodwin S."/>
            <person name="Spatafora J."/>
            <person name="Crous P."/>
            <person name="Grigoriev I."/>
        </authorList>
    </citation>
    <scope>NUCLEOTIDE SEQUENCE</scope>
    <source>
        <strain evidence="1">ATCC 200398</strain>
    </source>
</reference>
<gene>
    <name evidence="1" type="ORF">BDR25DRAFT_369547</name>
</gene>
<proteinExistence type="predicted"/>
<dbReference type="Proteomes" id="UP000799755">
    <property type="component" value="Unassembled WGS sequence"/>
</dbReference>
<organism evidence="1 2">
    <name type="scientific">Lindgomyces ingoldianus</name>
    <dbReference type="NCBI Taxonomy" id="673940"/>
    <lineage>
        <taxon>Eukaryota</taxon>
        <taxon>Fungi</taxon>
        <taxon>Dikarya</taxon>
        <taxon>Ascomycota</taxon>
        <taxon>Pezizomycotina</taxon>
        <taxon>Dothideomycetes</taxon>
        <taxon>Pleosporomycetidae</taxon>
        <taxon>Pleosporales</taxon>
        <taxon>Lindgomycetaceae</taxon>
        <taxon>Lindgomyces</taxon>
    </lineage>
</organism>